<comment type="caution">
    <text evidence="2">The sequence shown here is derived from an EMBL/GenBank/DDBJ whole genome shotgun (WGS) entry which is preliminary data.</text>
</comment>
<evidence type="ECO:0000313" key="3">
    <source>
        <dbReference type="Proteomes" id="UP001562159"/>
    </source>
</evidence>
<sequence length="149" mass="16287">MDDRPEVGAQETGNPAQDSTSHAAPRGLVSGRSQPEATIMGVPSQMRPVTRPELLALLFDTHTRDDPCAEPIAPLGESGYTTLTRVIPSAQAVLHVAAQIEREPERVMDWYSRTRIAELGFFTAEQLVEMGRAPIVIAFLQSIRHGDRG</sequence>
<feature type="region of interest" description="Disordered" evidence="1">
    <location>
        <begin position="1"/>
        <end position="46"/>
    </location>
</feature>
<evidence type="ECO:0000313" key="2">
    <source>
        <dbReference type="EMBL" id="MEY2184263.1"/>
    </source>
</evidence>
<accession>A0ABV4AVM7</accession>
<reference evidence="2 3" key="1">
    <citation type="submission" date="2024-07" db="EMBL/GenBank/DDBJ databases">
        <title>Molecular mechanisms and environmental adaptations of flagellar loss and biofilm growth of Rhodanobacter under environmental stress.</title>
        <authorList>
            <person name="Chen M."/>
        </authorList>
    </citation>
    <scope>NUCLEOTIDE SEQUENCE [LARGE SCALE GENOMIC DNA]</scope>
    <source>
        <strain evidence="2 3">RS22</strain>
    </source>
</reference>
<keyword evidence="3" id="KW-1185">Reference proteome</keyword>
<feature type="compositionally biased region" description="Polar residues" evidence="1">
    <location>
        <begin position="11"/>
        <end position="22"/>
    </location>
</feature>
<protein>
    <recommendedName>
        <fullName evidence="4">Antitoxin Xre/MbcA/ParS-like toxin-binding domain-containing protein</fullName>
    </recommendedName>
</protein>
<evidence type="ECO:0008006" key="4">
    <source>
        <dbReference type="Google" id="ProtNLM"/>
    </source>
</evidence>
<proteinExistence type="predicted"/>
<dbReference type="Proteomes" id="UP001562159">
    <property type="component" value="Unassembled WGS sequence"/>
</dbReference>
<evidence type="ECO:0000256" key="1">
    <source>
        <dbReference type="SAM" id="MobiDB-lite"/>
    </source>
</evidence>
<dbReference type="EMBL" id="JBGBPY010000001">
    <property type="protein sequence ID" value="MEY2184263.1"/>
    <property type="molecule type" value="Genomic_DNA"/>
</dbReference>
<name>A0ABV4AVM7_9GAMM</name>
<gene>
    <name evidence="2" type="ORF">AB7878_17760</name>
</gene>
<organism evidence="2 3">
    <name type="scientific">Rhodanobacter humi</name>
    <dbReference type="NCBI Taxonomy" id="1888173"/>
    <lineage>
        <taxon>Bacteria</taxon>
        <taxon>Pseudomonadati</taxon>
        <taxon>Pseudomonadota</taxon>
        <taxon>Gammaproteobacteria</taxon>
        <taxon>Lysobacterales</taxon>
        <taxon>Rhodanobacteraceae</taxon>
        <taxon>Rhodanobacter</taxon>
    </lineage>
</organism>